<evidence type="ECO:0008006" key="3">
    <source>
        <dbReference type="Google" id="ProtNLM"/>
    </source>
</evidence>
<gene>
    <name evidence="1" type="ORF">HA49_10885</name>
</gene>
<dbReference type="eggNOG" id="ENOG5032S7V">
    <property type="taxonomic scope" value="Bacteria"/>
</dbReference>
<accession>A0A095TA20</accession>
<proteinExistence type="predicted"/>
<evidence type="ECO:0000313" key="1">
    <source>
        <dbReference type="EMBL" id="KGD73741.1"/>
    </source>
</evidence>
<keyword evidence="2" id="KW-1185">Reference proteome</keyword>
<dbReference type="PROSITE" id="PS51257">
    <property type="entry name" value="PROKAR_LIPOPROTEIN"/>
    <property type="match status" value="1"/>
</dbReference>
<organism evidence="1 2">
    <name type="scientific">Tatumella morbirosei</name>
    <dbReference type="NCBI Taxonomy" id="642227"/>
    <lineage>
        <taxon>Bacteria</taxon>
        <taxon>Pseudomonadati</taxon>
        <taxon>Pseudomonadota</taxon>
        <taxon>Gammaproteobacteria</taxon>
        <taxon>Enterobacterales</taxon>
        <taxon>Erwiniaceae</taxon>
        <taxon>Tatumella</taxon>
    </lineage>
</organism>
<dbReference type="RefSeq" id="WP_038020227.1">
    <property type="nucleotide sequence ID" value="NZ_JPKR02000002.1"/>
</dbReference>
<comment type="caution">
    <text evidence="1">The sequence shown here is derived from an EMBL/GenBank/DDBJ whole genome shotgun (WGS) entry which is preliminary data.</text>
</comment>
<dbReference type="AlphaFoldDB" id="A0A095TA20"/>
<dbReference type="STRING" id="642227.HA49_10885"/>
<dbReference type="EMBL" id="JPKR02000002">
    <property type="protein sequence ID" value="KGD73741.1"/>
    <property type="molecule type" value="Genomic_DNA"/>
</dbReference>
<protein>
    <recommendedName>
        <fullName evidence="3">Lipoprotein</fullName>
    </recommendedName>
</protein>
<evidence type="ECO:0000313" key="2">
    <source>
        <dbReference type="Proteomes" id="UP000029577"/>
    </source>
</evidence>
<name>A0A095TA20_9GAMM</name>
<sequence length="114" mass="12599">MRYLLIATLLVLISGCASRPQGRLCDGEVASLYGKSLGKTNAWIFDQVTHFTISKQSVRIDSGLLSSTDNQRYIPSSVTAEGYYAQRLGNNRFRLINAPQNLMITWTCPAPGTE</sequence>
<dbReference type="OrthoDB" id="6541329at2"/>
<dbReference type="Proteomes" id="UP000029577">
    <property type="component" value="Unassembled WGS sequence"/>
</dbReference>
<reference evidence="1" key="1">
    <citation type="submission" date="2014-12" db="EMBL/GenBank/DDBJ databases">
        <title>The draft genome of the Tatumella morbirosei type strain, LMG23360T isolated from pineapple rot.</title>
        <authorList>
            <person name="Smits T.H."/>
            <person name="Palmer M."/>
            <person name="Venter S.N."/>
            <person name="Duffy B."/>
            <person name="Steenkamp E.T."/>
            <person name="Chan W.Y."/>
            <person name="Coutinho T.A."/>
            <person name="Coetzee M.P."/>
            <person name="De Maayer P."/>
        </authorList>
    </citation>
    <scope>NUCLEOTIDE SEQUENCE [LARGE SCALE GENOMIC DNA]</scope>
    <source>
        <strain evidence="1">LMG 23360</strain>
    </source>
</reference>